<protein>
    <recommendedName>
        <fullName evidence="3">Transposase</fullName>
    </recommendedName>
</protein>
<organism evidence="1 2">
    <name type="scientific">Nostoc punctiforme FACHB-252</name>
    <dbReference type="NCBI Taxonomy" id="1357509"/>
    <lineage>
        <taxon>Bacteria</taxon>
        <taxon>Bacillati</taxon>
        <taxon>Cyanobacteriota</taxon>
        <taxon>Cyanophyceae</taxon>
        <taxon>Nostocales</taxon>
        <taxon>Nostocaceae</taxon>
        <taxon>Nostoc</taxon>
    </lineage>
</organism>
<evidence type="ECO:0000313" key="2">
    <source>
        <dbReference type="Proteomes" id="UP000606396"/>
    </source>
</evidence>
<comment type="caution">
    <text evidence="1">The sequence shown here is derived from an EMBL/GenBank/DDBJ whole genome shotgun (WGS) entry which is preliminary data.</text>
</comment>
<evidence type="ECO:0000313" key="1">
    <source>
        <dbReference type="EMBL" id="MBD2615818.1"/>
    </source>
</evidence>
<evidence type="ECO:0008006" key="3">
    <source>
        <dbReference type="Google" id="ProtNLM"/>
    </source>
</evidence>
<keyword evidence="2" id="KW-1185">Reference proteome</keyword>
<name>A0ABR8HJV8_NOSPU</name>
<gene>
    <name evidence="1" type="ORF">H6G94_31990</name>
</gene>
<dbReference type="RefSeq" id="WP_190952363.1">
    <property type="nucleotide sequence ID" value="NZ_JACJTC010000032.1"/>
</dbReference>
<dbReference type="Proteomes" id="UP000606396">
    <property type="component" value="Unassembled WGS sequence"/>
</dbReference>
<accession>A0ABR8HJV8</accession>
<proteinExistence type="predicted"/>
<reference evidence="1 2" key="1">
    <citation type="journal article" date="2020" name="ISME J.">
        <title>Comparative genomics reveals insights into cyanobacterial evolution and habitat adaptation.</title>
        <authorList>
            <person name="Chen M.Y."/>
            <person name="Teng W.K."/>
            <person name="Zhao L."/>
            <person name="Hu C.X."/>
            <person name="Zhou Y.K."/>
            <person name="Han B.P."/>
            <person name="Song L.R."/>
            <person name="Shu W.S."/>
        </authorList>
    </citation>
    <scope>NUCLEOTIDE SEQUENCE [LARGE SCALE GENOMIC DNA]</scope>
    <source>
        <strain evidence="1 2">FACHB-252</strain>
    </source>
</reference>
<dbReference type="EMBL" id="JACJTC010000032">
    <property type="protein sequence ID" value="MBD2615818.1"/>
    <property type="molecule type" value="Genomic_DNA"/>
</dbReference>
<sequence>MTTSINRPAWTIEFENETIDRLINKYASHIPKKRLQEPKAIATAEEP</sequence>